<evidence type="ECO:0000259" key="1">
    <source>
        <dbReference type="Pfam" id="PF14213"/>
    </source>
</evidence>
<evidence type="ECO:0000313" key="2">
    <source>
        <dbReference type="EMBL" id="GKI18436.1"/>
    </source>
</evidence>
<sequence>MRWFSDVLVSKDSDIITIHSLQNANAVDDFIKQIRKGHLKEGYEQLTINFDKSIQGVFPNAAVPIAGIIDFFRQEKKLQIDGKSYDVNLQNILIPYELPLHKTSLDRALGKIWKFRSSNDVYEIQSAIIQELRRSDQFATGILEGIEWSINEIMDNVLNHSKSSCGFIMGQLHKTSKHVVFTIYDAGIGIYKSLKHSIHAPRNNADALTLCIQAGVTRDKKVGQGNGMHGLFSLVKEGNGRLVITSERDSYHYCNGEAKILRNKHCYPTDQRCSTTVDFQLDYSKDISIEKVLTFQGRSFDFVNLYAEQLENEQGELVFKIATLAEGTGTRESAIRLKNEILNLMKSNSKISILDFEGVSLVTSSFIDELVAKLLVDLGLFQFNQRIKLANMTSLLQQTLQKSVIQRIIEEYK</sequence>
<organism evidence="2 3">
    <name type="scientific">Alistipes finegoldii</name>
    <dbReference type="NCBI Taxonomy" id="214856"/>
    <lineage>
        <taxon>Bacteria</taxon>
        <taxon>Pseudomonadati</taxon>
        <taxon>Bacteroidota</taxon>
        <taxon>Bacteroidia</taxon>
        <taxon>Bacteroidales</taxon>
        <taxon>Rikenellaceae</taxon>
        <taxon>Alistipes</taxon>
    </lineage>
</organism>
<comment type="caution">
    <text evidence="2">The sequence shown here is derived from an EMBL/GenBank/DDBJ whole genome shotgun (WGS) entry which is preliminary data.</text>
</comment>
<dbReference type="Gene3D" id="3.30.565.10">
    <property type="entry name" value="Histidine kinase-like ATPase, C-terminal domain"/>
    <property type="match status" value="1"/>
</dbReference>
<dbReference type="InterPro" id="IPR025474">
    <property type="entry name" value="DUF4325"/>
</dbReference>
<feature type="domain" description="DUF4325" evidence="1">
    <location>
        <begin position="333"/>
        <end position="394"/>
    </location>
</feature>
<gene>
    <name evidence="2" type="ORF">CE91St16_13440</name>
</gene>
<dbReference type="Pfam" id="PF14213">
    <property type="entry name" value="DUF4325"/>
    <property type="match status" value="1"/>
</dbReference>
<dbReference type="AlphaFoldDB" id="A0AA37KUD5"/>
<dbReference type="Proteomes" id="UP001055105">
    <property type="component" value="Unassembled WGS sequence"/>
</dbReference>
<proteinExistence type="predicted"/>
<evidence type="ECO:0000313" key="3">
    <source>
        <dbReference type="Proteomes" id="UP001055105"/>
    </source>
</evidence>
<reference evidence="2" key="1">
    <citation type="submission" date="2022-01" db="EMBL/GenBank/DDBJ databases">
        <title>Novel bile acid biosynthetic pathways are enriched in the microbiome of centenarians.</title>
        <authorList>
            <person name="Sato Y."/>
            <person name="Atarashi K."/>
            <person name="Plichta R.D."/>
            <person name="Arai Y."/>
            <person name="Sasajima S."/>
            <person name="Kearney M.S."/>
            <person name="Suda W."/>
            <person name="Takeshita K."/>
            <person name="Sasaki T."/>
            <person name="Okamoto S."/>
            <person name="Skelly N.A."/>
            <person name="Okamura Y."/>
            <person name="Vlamakis H."/>
            <person name="Li Y."/>
            <person name="Tanoue T."/>
            <person name="Takei H."/>
            <person name="Nittono H."/>
            <person name="Narushima S."/>
            <person name="Irie J."/>
            <person name="Itoh H."/>
            <person name="Moriya K."/>
            <person name="Sugiura Y."/>
            <person name="Suematsu M."/>
            <person name="Moritoki N."/>
            <person name="Shibata S."/>
            <person name="Littman R.D."/>
            <person name="Fischbach A.M."/>
            <person name="Uwamino Y."/>
            <person name="Inoue T."/>
            <person name="Honda A."/>
            <person name="Hattori M."/>
            <person name="Murai T."/>
            <person name="Xavier J.R."/>
            <person name="Hirose N."/>
            <person name="Honda K."/>
        </authorList>
    </citation>
    <scope>NUCLEOTIDE SEQUENCE</scope>
    <source>
        <strain evidence="2">CE91-St16</strain>
    </source>
</reference>
<accession>A0AA37KUD5</accession>
<dbReference type="RefSeq" id="WP_213347887.1">
    <property type="nucleotide sequence ID" value="NZ_AP025581.1"/>
</dbReference>
<name>A0AA37KUD5_9BACT</name>
<protein>
    <recommendedName>
        <fullName evidence="1">DUF4325 domain-containing protein</fullName>
    </recommendedName>
</protein>
<dbReference type="SUPFAM" id="SSF55874">
    <property type="entry name" value="ATPase domain of HSP90 chaperone/DNA topoisomerase II/histidine kinase"/>
    <property type="match status" value="1"/>
</dbReference>
<dbReference type="InterPro" id="IPR036890">
    <property type="entry name" value="HATPase_C_sf"/>
</dbReference>
<dbReference type="EMBL" id="BQOL01000001">
    <property type="protein sequence ID" value="GKI18436.1"/>
    <property type="molecule type" value="Genomic_DNA"/>
</dbReference>